<reference evidence="16 17" key="1">
    <citation type="journal article" date="2018" name="Proc. Natl. Acad. Sci. U.S.A.">
        <title>Draft genome sequence of Camellia sinensis var. sinensis provides insights into the evolution of the tea genome and tea quality.</title>
        <authorList>
            <person name="Wei C."/>
            <person name="Yang H."/>
            <person name="Wang S."/>
            <person name="Zhao J."/>
            <person name="Liu C."/>
            <person name="Gao L."/>
            <person name="Xia E."/>
            <person name="Lu Y."/>
            <person name="Tai Y."/>
            <person name="She G."/>
            <person name="Sun J."/>
            <person name="Cao H."/>
            <person name="Tong W."/>
            <person name="Gao Q."/>
            <person name="Li Y."/>
            <person name="Deng W."/>
            <person name="Jiang X."/>
            <person name="Wang W."/>
            <person name="Chen Q."/>
            <person name="Zhang S."/>
            <person name="Li H."/>
            <person name="Wu J."/>
            <person name="Wang P."/>
            <person name="Li P."/>
            <person name="Shi C."/>
            <person name="Zheng F."/>
            <person name="Jian J."/>
            <person name="Huang B."/>
            <person name="Shan D."/>
            <person name="Shi M."/>
            <person name="Fang C."/>
            <person name="Yue Y."/>
            <person name="Li F."/>
            <person name="Li D."/>
            <person name="Wei S."/>
            <person name="Han B."/>
            <person name="Jiang C."/>
            <person name="Yin Y."/>
            <person name="Xia T."/>
            <person name="Zhang Z."/>
            <person name="Bennetzen J.L."/>
            <person name="Zhao S."/>
            <person name="Wan X."/>
        </authorList>
    </citation>
    <scope>NUCLEOTIDE SEQUENCE [LARGE SCALE GENOMIC DNA]</scope>
    <source>
        <strain evidence="17">cv. Shuchazao</strain>
        <tissue evidence="16">Leaf</tissue>
    </source>
</reference>
<dbReference type="GO" id="GO:0080043">
    <property type="term" value="F:quercetin 3-O-glucosyltransferase activity"/>
    <property type="evidence" value="ECO:0007669"/>
    <property type="project" value="TreeGrafter"/>
</dbReference>
<keyword evidence="11" id="KW-0284">Flavonoid biosynthesis</keyword>
<dbReference type="InterPro" id="IPR009057">
    <property type="entry name" value="Homeodomain-like_sf"/>
</dbReference>
<feature type="region of interest" description="Disordered" evidence="13">
    <location>
        <begin position="319"/>
        <end position="362"/>
    </location>
</feature>
<evidence type="ECO:0000256" key="1">
    <source>
        <dbReference type="ARBA" id="ARBA00004123"/>
    </source>
</evidence>
<evidence type="ECO:0000256" key="13">
    <source>
        <dbReference type="SAM" id="MobiDB-lite"/>
    </source>
</evidence>
<dbReference type="CDD" id="cd03784">
    <property type="entry name" value="GT1_Gtf-like"/>
    <property type="match status" value="1"/>
</dbReference>
<keyword evidence="14" id="KW-0812">Transmembrane</keyword>
<dbReference type="Gene3D" id="1.10.10.60">
    <property type="entry name" value="Homeodomain-like"/>
    <property type="match status" value="1"/>
</dbReference>
<dbReference type="NCBIfam" id="TIGR01566">
    <property type="entry name" value="ZF_HD_prot_N"/>
    <property type="match status" value="1"/>
</dbReference>
<keyword evidence="3" id="KW-0808">Transferase</keyword>
<gene>
    <name evidence="16" type="ORF">TEA_011107</name>
</gene>
<dbReference type="PROSITE" id="PS51523">
    <property type="entry name" value="ZF_HD_DIMER"/>
    <property type="match status" value="1"/>
</dbReference>
<evidence type="ECO:0000313" key="17">
    <source>
        <dbReference type="Proteomes" id="UP000306102"/>
    </source>
</evidence>
<evidence type="ECO:0000256" key="6">
    <source>
        <dbReference type="ARBA" id="ARBA00022833"/>
    </source>
</evidence>
<dbReference type="InterPro" id="IPR002213">
    <property type="entry name" value="UDP_glucos_trans"/>
</dbReference>
<keyword evidence="17" id="KW-1185">Reference proteome</keyword>
<evidence type="ECO:0000256" key="12">
    <source>
        <dbReference type="ARBA" id="ARBA00023242"/>
    </source>
</evidence>
<keyword evidence="12" id="KW-0539">Nucleus</keyword>
<evidence type="ECO:0000256" key="11">
    <source>
        <dbReference type="ARBA" id="ARBA00023241"/>
    </source>
</evidence>
<evidence type="ECO:0000313" key="16">
    <source>
        <dbReference type="EMBL" id="THG23497.1"/>
    </source>
</evidence>
<dbReference type="GO" id="GO:0008270">
    <property type="term" value="F:zinc ion binding"/>
    <property type="evidence" value="ECO:0007669"/>
    <property type="project" value="UniProtKB-KW"/>
</dbReference>
<evidence type="ECO:0000256" key="2">
    <source>
        <dbReference type="ARBA" id="ARBA00009995"/>
    </source>
</evidence>
<keyword evidence="6" id="KW-0862">Zinc</keyword>
<dbReference type="FunFam" id="3.40.50.2000:FF:000027">
    <property type="entry name" value="Glycosyltransferase"/>
    <property type="match status" value="1"/>
</dbReference>
<dbReference type="Pfam" id="PF04770">
    <property type="entry name" value="ZF-HD_dimer"/>
    <property type="match status" value="1"/>
</dbReference>
<feature type="compositionally biased region" description="Polar residues" evidence="13">
    <location>
        <begin position="244"/>
        <end position="259"/>
    </location>
</feature>
<sequence length="728" mass="80418">MVGLDTSLCPAAAADVIILCSDKNAFEFRGCSKCERQFCPKYILGFTCDIQVGPPPPATATATASVKTPEAETEAPTRIQPSKPLSFTNGVLKRHHHRHHRHHHHLSAPPVVVTYKECLKNHAASLGGHAVDGCGEFMPSPTSSPTDPTSLKCAACGCHRNFHRRDPEEPLPAPTSTAAQHVIEYQPHHRHHPLPPPPAPHPHGGHSSPNSASPPPISSSYYPSAPHMLLALSASLPGPPPENNPSMAPTAGTTAANSSGRKRFRTKFTQDQKERMHELAERVGWKMQKRDEELINEFCSDVGVDRGVFKVWMHNNKNTFGKHNNGNGNGNGSGNSLDNHENNSNNNNHHHHHQNLSNQHQNNDSVSAHVVATNGEFYFVNVSSYVAALLLIFLIIFITMVDKSCMTNGYLHTVIDWIPGMKEEPECLEWLDTKEPNSVVYVNFGSITVMTPNQMVEFAWGLANSNQTFLWIIRPDLITGDLAILPPEFVEATKERGLLASWCPQEQVLDHLSIGGFLTHSGWNSTLESISSGVPMVCCSFSADQKTNCLHCCTQWGIGMEIDNDVKKDEVESLVRELMVGGKGKEMKKNAMEATKERGLLASWCPQEQVFDHPSIGGFLTHSGWNSTLESISSGVPMICWPFFSDQQTNCWHCCTQWGIGMEIDNDVKKDEVESLVRELMVGEKGKEMKKKAMEWKRLAQEATESSSGSSFLNLDKVVNQVLLSPRH</sequence>
<proteinExistence type="inferred from homology"/>
<comment type="similarity">
    <text evidence="2">Belongs to the UDP-glycosyltransferase family.</text>
</comment>
<keyword evidence="10" id="KW-0804">Transcription</keyword>
<accession>A0A4V3WR99</accession>
<keyword evidence="7" id="KW-0805">Transcription regulation</keyword>
<evidence type="ECO:0000256" key="5">
    <source>
        <dbReference type="ARBA" id="ARBA00022771"/>
    </source>
</evidence>
<dbReference type="Proteomes" id="UP000306102">
    <property type="component" value="Unassembled WGS sequence"/>
</dbReference>
<evidence type="ECO:0000256" key="10">
    <source>
        <dbReference type="ARBA" id="ARBA00023163"/>
    </source>
</evidence>
<feature type="region of interest" description="Disordered" evidence="13">
    <location>
        <begin position="58"/>
        <end position="85"/>
    </location>
</feature>
<dbReference type="GO" id="GO:0003677">
    <property type="term" value="F:DNA binding"/>
    <property type="evidence" value="ECO:0007669"/>
    <property type="project" value="UniProtKB-KW"/>
</dbReference>
<dbReference type="SUPFAM" id="SSF53756">
    <property type="entry name" value="UDP-Glycosyltransferase/glycogen phosphorylase"/>
    <property type="match status" value="2"/>
</dbReference>
<dbReference type="PANTHER" id="PTHR11926:SF774">
    <property type="entry name" value="UDP-GLYCOSYLTRANSFERASE 85A1-RELATED"/>
    <property type="match status" value="1"/>
</dbReference>
<dbReference type="AlphaFoldDB" id="A0A4V3WR99"/>
<evidence type="ECO:0000256" key="4">
    <source>
        <dbReference type="ARBA" id="ARBA00022723"/>
    </source>
</evidence>
<dbReference type="GO" id="GO:0005634">
    <property type="term" value="C:nucleus"/>
    <property type="evidence" value="ECO:0007669"/>
    <property type="project" value="UniProtKB-SubCell"/>
</dbReference>
<evidence type="ECO:0000256" key="14">
    <source>
        <dbReference type="SAM" id="Phobius"/>
    </source>
</evidence>
<protein>
    <recommendedName>
        <fullName evidence="15">ZF-HD dimerization-type domain-containing protein</fullName>
    </recommendedName>
</protein>
<evidence type="ECO:0000256" key="8">
    <source>
        <dbReference type="ARBA" id="ARBA00023125"/>
    </source>
</evidence>
<name>A0A4V3WR99_CAMSN</name>
<keyword evidence="4" id="KW-0479">Metal-binding</keyword>
<dbReference type="PANTHER" id="PTHR11926">
    <property type="entry name" value="GLUCOSYL/GLUCURONOSYL TRANSFERASES"/>
    <property type="match status" value="1"/>
</dbReference>
<feature type="domain" description="ZF-HD dimerization-type" evidence="15">
    <location>
        <begin position="115"/>
        <end position="166"/>
    </location>
</feature>
<feature type="region of interest" description="Disordered" evidence="13">
    <location>
        <begin position="187"/>
        <end position="264"/>
    </location>
</feature>
<dbReference type="Pfam" id="PF00201">
    <property type="entry name" value="UDPGT"/>
    <property type="match status" value="2"/>
</dbReference>
<dbReference type="EMBL" id="SDRB02000274">
    <property type="protein sequence ID" value="THG23497.1"/>
    <property type="molecule type" value="Genomic_DNA"/>
</dbReference>
<dbReference type="InterPro" id="IPR006456">
    <property type="entry name" value="ZF_HD_homeobox_Cys/His_dimer"/>
</dbReference>
<keyword evidence="14" id="KW-0472">Membrane</keyword>
<dbReference type="FunFam" id="1.10.10.60:FF:000257">
    <property type="entry name" value="Zinc-finger homeodomain protein 2"/>
    <property type="match status" value="1"/>
</dbReference>
<keyword evidence="9" id="KW-0371">Homeobox</keyword>
<dbReference type="NCBIfam" id="TIGR01565">
    <property type="entry name" value="homeo_ZF_HD"/>
    <property type="match status" value="1"/>
</dbReference>
<organism evidence="16 17">
    <name type="scientific">Camellia sinensis var. sinensis</name>
    <name type="common">China tea</name>
    <dbReference type="NCBI Taxonomy" id="542762"/>
    <lineage>
        <taxon>Eukaryota</taxon>
        <taxon>Viridiplantae</taxon>
        <taxon>Streptophyta</taxon>
        <taxon>Embryophyta</taxon>
        <taxon>Tracheophyta</taxon>
        <taxon>Spermatophyta</taxon>
        <taxon>Magnoliopsida</taxon>
        <taxon>eudicotyledons</taxon>
        <taxon>Gunneridae</taxon>
        <taxon>Pentapetalae</taxon>
        <taxon>asterids</taxon>
        <taxon>Ericales</taxon>
        <taxon>Theaceae</taxon>
        <taxon>Camellia</taxon>
    </lineage>
</organism>
<keyword evidence="14" id="KW-1133">Transmembrane helix</keyword>
<evidence type="ECO:0000256" key="3">
    <source>
        <dbReference type="ARBA" id="ARBA00022679"/>
    </source>
</evidence>
<evidence type="ECO:0000259" key="15">
    <source>
        <dbReference type="PROSITE" id="PS51523"/>
    </source>
</evidence>
<comment type="caution">
    <text evidence="16">The sequence shown here is derived from an EMBL/GenBank/DDBJ whole genome shotgun (WGS) entry which is preliminary data.</text>
</comment>
<feature type="transmembrane region" description="Helical" evidence="14">
    <location>
        <begin position="377"/>
        <end position="401"/>
    </location>
</feature>
<dbReference type="SUPFAM" id="SSF46689">
    <property type="entry name" value="Homeodomain-like"/>
    <property type="match status" value="1"/>
</dbReference>
<feature type="compositionally biased region" description="Low complexity" evidence="13">
    <location>
        <begin position="334"/>
        <end position="347"/>
    </location>
</feature>
<dbReference type="GO" id="GO:0009813">
    <property type="term" value="P:flavonoid biosynthetic process"/>
    <property type="evidence" value="ECO:0007669"/>
    <property type="project" value="UniProtKB-KW"/>
</dbReference>
<dbReference type="Gene3D" id="3.40.50.2000">
    <property type="entry name" value="Glycogen Phosphorylase B"/>
    <property type="match status" value="3"/>
</dbReference>
<keyword evidence="8" id="KW-0238">DNA-binding</keyword>
<feature type="compositionally biased region" description="Low complexity" evidence="13">
    <location>
        <begin position="218"/>
        <end position="236"/>
    </location>
</feature>
<keyword evidence="5" id="KW-0863">Zinc-finger</keyword>
<dbReference type="InterPro" id="IPR006455">
    <property type="entry name" value="Homeodomain_ZF_HD"/>
</dbReference>
<evidence type="ECO:0000256" key="7">
    <source>
        <dbReference type="ARBA" id="ARBA00023015"/>
    </source>
</evidence>
<comment type="subcellular location">
    <subcellularLocation>
        <location evidence="1">Nucleus</location>
    </subcellularLocation>
</comment>
<evidence type="ECO:0000256" key="9">
    <source>
        <dbReference type="ARBA" id="ARBA00023155"/>
    </source>
</evidence>
<dbReference type="GO" id="GO:0080044">
    <property type="term" value="F:quercetin 7-O-glucosyltransferase activity"/>
    <property type="evidence" value="ECO:0007669"/>
    <property type="project" value="TreeGrafter"/>
</dbReference>